<protein>
    <submittedName>
        <fullName evidence="2">Uncharacterized protein</fullName>
    </submittedName>
</protein>
<name>A0A7J6DGH4_9TELE</name>
<gene>
    <name evidence="2" type="ORF">G5714_000136</name>
</gene>
<comment type="caution">
    <text evidence="2">The sequence shown here is derived from an EMBL/GenBank/DDBJ whole genome shotgun (WGS) entry which is preliminary data.</text>
</comment>
<dbReference type="AlphaFoldDB" id="A0A7J6DGH4"/>
<accession>A0A7J6DGH4</accession>
<proteinExistence type="predicted"/>
<feature type="region of interest" description="Disordered" evidence="1">
    <location>
        <begin position="1"/>
        <end position="81"/>
    </location>
</feature>
<feature type="compositionally biased region" description="Basic and acidic residues" evidence="1">
    <location>
        <begin position="46"/>
        <end position="66"/>
    </location>
</feature>
<evidence type="ECO:0000256" key="1">
    <source>
        <dbReference type="SAM" id="MobiDB-lite"/>
    </source>
</evidence>
<reference evidence="2 3" key="1">
    <citation type="submission" date="2020-04" db="EMBL/GenBank/DDBJ databases">
        <title>Chromosome-level genome assembly of a cyprinid fish Onychostoma macrolepis by integration of Nanopore Sequencing, Bionano and Hi-C technology.</title>
        <authorList>
            <person name="Wang D."/>
        </authorList>
    </citation>
    <scope>NUCLEOTIDE SEQUENCE [LARGE SCALE GENOMIC DNA]</scope>
    <source>
        <strain evidence="2">SWU-2019</strain>
        <tissue evidence="2">Muscle</tissue>
    </source>
</reference>
<sequence>MKQPPAMSDEPVTSDPSITRRKRQKSESPESSGVSVQINTSMNKPPEFKKCKSETDLNHKTRERRLQLRSAFETKWPQPKE</sequence>
<evidence type="ECO:0000313" key="3">
    <source>
        <dbReference type="Proteomes" id="UP000579812"/>
    </source>
</evidence>
<dbReference type="Proteomes" id="UP000579812">
    <property type="component" value="Unassembled WGS sequence"/>
</dbReference>
<keyword evidence="3" id="KW-1185">Reference proteome</keyword>
<feature type="compositionally biased region" description="Polar residues" evidence="1">
    <location>
        <begin position="29"/>
        <end position="43"/>
    </location>
</feature>
<evidence type="ECO:0000313" key="2">
    <source>
        <dbReference type="EMBL" id="KAF4118085.1"/>
    </source>
</evidence>
<organism evidence="2 3">
    <name type="scientific">Onychostoma macrolepis</name>
    <dbReference type="NCBI Taxonomy" id="369639"/>
    <lineage>
        <taxon>Eukaryota</taxon>
        <taxon>Metazoa</taxon>
        <taxon>Chordata</taxon>
        <taxon>Craniata</taxon>
        <taxon>Vertebrata</taxon>
        <taxon>Euteleostomi</taxon>
        <taxon>Actinopterygii</taxon>
        <taxon>Neopterygii</taxon>
        <taxon>Teleostei</taxon>
        <taxon>Ostariophysi</taxon>
        <taxon>Cypriniformes</taxon>
        <taxon>Cyprinidae</taxon>
        <taxon>Acrossocheilinae</taxon>
        <taxon>Onychostoma</taxon>
    </lineage>
</organism>
<dbReference type="EMBL" id="JAAMOB010000001">
    <property type="protein sequence ID" value="KAF4118085.1"/>
    <property type="molecule type" value="Genomic_DNA"/>
</dbReference>